<accession>A0A0A2N109</accession>
<dbReference type="GO" id="GO:0016740">
    <property type="term" value="F:transferase activity"/>
    <property type="evidence" value="ECO:0007669"/>
    <property type="project" value="UniProtKB-KW"/>
</dbReference>
<keyword evidence="1 4" id="KW-0808">Transferase</keyword>
<dbReference type="Pfam" id="PF00535">
    <property type="entry name" value="Glycos_transf_2"/>
    <property type="match status" value="1"/>
</dbReference>
<gene>
    <name evidence="4" type="ORF">Q767_02075</name>
</gene>
<dbReference type="STRING" id="1107311.Q767_02075"/>
<reference evidence="5" key="1">
    <citation type="submission" date="2013-09" db="EMBL/GenBank/DDBJ databases">
        <authorList>
            <person name="Zeng Z."/>
            <person name="Chen C."/>
        </authorList>
    </citation>
    <scope>NUCLEOTIDE SEQUENCE [LARGE SCALE GENOMIC DNA]</scope>
    <source>
        <strain evidence="5">DK69</strain>
    </source>
</reference>
<dbReference type="PANTHER" id="PTHR43685:SF3">
    <property type="entry name" value="SLR2126 PROTEIN"/>
    <property type="match status" value="1"/>
</dbReference>
<evidence type="ECO:0000256" key="1">
    <source>
        <dbReference type="ARBA" id="ARBA00022679"/>
    </source>
</evidence>
<evidence type="ECO:0000313" key="5">
    <source>
        <dbReference type="Proteomes" id="UP000030149"/>
    </source>
</evidence>
<dbReference type="EMBL" id="JRLZ01000001">
    <property type="protein sequence ID" value="KGO97403.1"/>
    <property type="molecule type" value="Genomic_DNA"/>
</dbReference>
<dbReference type="SUPFAM" id="SSF53448">
    <property type="entry name" value="Nucleotide-diphospho-sugar transferases"/>
    <property type="match status" value="1"/>
</dbReference>
<dbReference type="AlphaFoldDB" id="A0A0A2N109"/>
<dbReference type="Pfam" id="PF02709">
    <property type="entry name" value="Glyco_transf_7C"/>
    <property type="match status" value="1"/>
</dbReference>
<dbReference type="RefSeq" id="WP_035629699.1">
    <property type="nucleotide sequence ID" value="NZ_AVCS01000015.1"/>
</dbReference>
<dbReference type="OrthoDB" id="9801954at2"/>
<organism evidence="4 5">
    <name type="scientific">Flavobacterium enshiense DK69</name>
    <dbReference type="NCBI Taxonomy" id="1107311"/>
    <lineage>
        <taxon>Bacteria</taxon>
        <taxon>Pseudomonadati</taxon>
        <taxon>Bacteroidota</taxon>
        <taxon>Flavobacteriia</taxon>
        <taxon>Flavobacteriales</taxon>
        <taxon>Flavobacteriaceae</taxon>
        <taxon>Flavobacterium</taxon>
    </lineage>
</organism>
<proteinExistence type="predicted"/>
<evidence type="ECO:0000313" key="4">
    <source>
        <dbReference type="EMBL" id="KGO97403.1"/>
    </source>
</evidence>
<dbReference type="InterPro" id="IPR027791">
    <property type="entry name" value="Galactosyl_T_C"/>
</dbReference>
<protein>
    <submittedName>
        <fullName evidence="4">Glycosyl transferase</fullName>
    </submittedName>
</protein>
<dbReference type="Proteomes" id="UP000030149">
    <property type="component" value="Unassembled WGS sequence"/>
</dbReference>
<dbReference type="Gene3D" id="3.90.550.10">
    <property type="entry name" value="Spore Coat Polysaccharide Biosynthesis Protein SpsA, Chain A"/>
    <property type="match status" value="1"/>
</dbReference>
<reference evidence="4 5" key="2">
    <citation type="journal article" date="2015" name="Stand. Genomic Sci.">
        <title>High quality draft genomic sequence of Flavobacterium enshiense DK69(T) and comparison among Flavobacterium genomes.</title>
        <authorList>
            <person name="Zeng Z."/>
            <person name="Chen C."/>
            <person name="Du H."/>
            <person name="Wang G."/>
            <person name="Li M."/>
        </authorList>
    </citation>
    <scope>NUCLEOTIDE SEQUENCE [LARGE SCALE GENOMIC DNA]</scope>
    <source>
        <strain evidence="4 5">DK69</strain>
    </source>
</reference>
<name>A0A0A2N109_9FLAO</name>
<dbReference type="InterPro" id="IPR001173">
    <property type="entry name" value="Glyco_trans_2-like"/>
</dbReference>
<dbReference type="InterPro" id="IPR050834">
    <property type="entry name" value="Glycosyltransf_2"/>
</dbReference>
<dbReference type="PANTHER" id="PTHR43685">
    <property type="entry name" value="GLYCOSYLTRANSFERASE"/>
    <property type="match status" value="1"/>
</dbReference>
<dbReference type="PATRIC" id="fig|1107311.5.peg.410"/>
<dbReference type="eggNOG" id="COG1215">
    <property type="taxonomic scope" value="Bacteria"/>
</dbReference>
<evidence type="ECO:0000259" key="2">
    <source>
        <dbReference type="Pfam" id="PF00535"/>
    </source>
</evidence>
<evidence type="ECO:0000259" key="3">
    <source>
        <dbReference type="Pfam" id="PF02709"/>
    </source>
</evidence>
<dbReference type="InterPro" id="IPR029044">
    <property type="entry name" value="Nucleotide-diphossugar_trans"/>
</dbReference>
<comment type="caution">
    <text evidence="4">The sequence shown here is derived from an EMBL/GenBank/DDBJ whole genome shotgun (WGS) entry which is preliminary data.</text>
</comment>
<feature type="domain" description="Galactosyltransferase C-terminal" evidence="3">
    <location>
        <begin position="166"/>
        <end position="230"/>
    </location>
</feature>
<sequence>MKLKTALLISTYNWPAALNVVLKSAMSQSVMPDEILIADDGSMEDTKALIESYQQKCVVPIKHFWQEDLGFRKSRILNQAVAGTEADYIIQVDGDCIMHEKFVEDHIKGRVKEAYLYGARVNILPDFVAEVLEKGIISFGYFSKEIKNKSRSLHIPFFASFYKVHQSYSDKFRGCNVSFWRKDFIEINGYNEDYEGWGREDSDLVIRMGNKGVKAKRLRYAGIVFHIHHKINSRANFEKNDEMQNQTIANKLVWIENGVDKYL</sequence>
<feature type="domain" description="Glycosyltransferase 2-like" evidence="2">
    <location>
        <begin position="8"/>
        <end position="157"/>
    </location>
</feature>
<keyword evidence="5" id="KW-1185">Reference proteome</keyword>
<dbReference type="CDD" id="cd06420">
    <property type="entry name" value="GT2_Chondriotin_Pol_N"/>
    <property type="match status" value="1"/>
</dbReference>